<evidence type="ECO:0000313" key="9">
    <source>
        <dbReference type="Proteomes" id="UP000181901"/>
    </source>
</evidence>
<dbReference type="InterPro" id="IPR052923">
    <property type="entry name" value="UPF0718"/>
</dbReference>
<comment type="subcellular location">
    <subcellularLocation>
        <location evidence="1">Cell membrane</location>
        <topology evidence="1">Multi-pass membrane protein</topology>
    </subcellularLocation>
</comment>
<protein>
    <submittedName>
        <fullName evidence="8">Putative permease</fullName>
    </submittedName>
</protein>
<evidence type="ECO:0000256" key="1">
    <source>
        <dbReference type="ARBA" id="ARBA00004651"/>
    </source>
</evidence>
<feature type="transmembrane region" description="Helical" evidence="7">
    <location>
        <begin position="116"/>
        <end position="136"/>
    </location>
</feature>
<evidence type="ECO:0000313" key="8">
    <source>
        <dbReference type="EMBL" id="OIQ51951.1"/>
    </source>
</evidence>
<dbReference type="Pfam" id="PF03773">
    <property type="entry name" value="ArsP_1"/>
    <property type="match status" value="1"/>
</dbReference>
<keyword evidence="5 7" id="KW-1133">Transmembrane helix</keyword>
<dbReference type="OrthoDB" id="9770315at2"/>
<evidence type="ECO:0000256" key="7">
    <source>
        <dbReference type="SAM" id="Phobius"/>
    </source>
</evidence>
<dbReference type="PANTHER" id="PTHR34184">
    <property type="entry name" value="UPF0718 PROTEIN YCGR"/>
    <property type="match status" value="1"/>
</dbReference>
<proteinExistence type="inferred from homology"/>
<evidence type="ECO:0000256" key="5">
    <source>
        <dbReference type="ARBA" id="ARBA00022989"/>
    </source>
</evidence>
<reference evidence="8 9" key="1">
    <citation type="submission" date="2015-09" db="EMBL/GenBank/DDBJ databases">
        <title>Genome of Desulfovibrio dechloracetivorans BerOc1, a mercury methylating strain isolated from highly hydrocarbons and metals contaminated coastal sediments.</title>
        <authorList>
            <person name="Goni Urriza M."/>
            <person name="Gassie C."/>
            <person name="Bouchez O."/>
            <person name="Klopp C."/>
            <person name="Ranchou-Peyruse A."/>
            <person name="Remy G."/>
        </authorList>
    </citation>
    <scope>NUCLEOTIDE SEQUENCE [LARGE SCALE GENOMIC DNA]</scope>
    <source>
        <strain evidence="8 9">BerOc1</strain>
    </source>
</reference>
<comment type="caution">
    <text evidence="8">The sequence shown here is derived from an EMBL/GenBank/DDBJ whole genome shotgun (WGS) entry which is preliminary data.</text>
</comment>
<feature type="transmembrane region" description="Helical" evidence="7">
    <location>
        <begin position="258"/>
        <end position="279"/>
    </location>
</feature>
<dbReference type="EMBL" id="LKAQ01000001">
    <property type="protein sequence ID" value="OIQ51951.1"/>
    <property type="molecule type" value="Genomic_DNA"/>
</dbReference>
<dbReference type="GO" id="GO:0005886">
    <property type="term" value="C:plasma membrane"/>
    <property type="evidence" value="ECO:0007669"/>
    <property type="project" value="UniProtKB-SubCell"/>
</dbReference>
<evidence type="ECO:0000256" key="3">
    <source>
        <dbReference type="ARBA" id="ARBA00022475"/>
    </source>
</evidence>
<feature type="transmembrane region" description="Helical" evidence="7">
    <location>
        <begin position="192"/>
        <end position="211"/>
    </location>
</feature>
<dbReference type="NCBIfam" id="NF033936">
    <property type="entry name" value="CuZnOut_SO0444"/>
    <property type="match status" value="1"/>
</dbReference>
<keyword evidence="3" id="KW-1003">Cell membrane</keyword>
<name>A0A1J5NFF6_9BACT</name>
<sequence length="363" mass="37057">MVDIIVNVLVESWHVLVEAAPYVLFGFFVAGLLKGFVPDSFMARHLGGKSLSAVLKAAVIGVPLPLCSCGVLPAALGLRRQGASKGATTAFMISTPETGVDSMAVTYALIDPIMTVIRPVAASITAVFAGVLINAFPDDKAEPLPMAGLSQSSAGCTGCGCGGSCAAPPPPTFKGRFGAGMRYAFGEMIEDIGRWLLVGVLIAGIISAAIPADALDRWVGTGLFSYVAMLVVALPLYVCATASTPIAASLLLKGLSPGAALVFLLAGPATNGATITVMLKTLGKRAAGLYVASIMVCSLALAWATDHLYSALGLDVRATISDVGELLPHWVGVAAAVLTLILVAKSFLGGFFSGESHSHSHGG</sequence>
<dbReference type="InterPro" id="IPR005524">
    <property type="entry name" value="DUF318"/>
</dbReference>
<organism evidence="8 9">
    <name type="scientific">Pseudodesulfovibrio hydrargyri</name>
    <dbReference type="NCBI Taxonomy" id="2125990"/>
    <lineage>
        <taxon>Bacteria</taxon>
        <taxon>Pseudomonadati</taxon>
        <taxon>Thermodesulfobacteriota</taxon>
        <taxon>Desulfovibrionia</taxon>
        <taxon>Desulfovibrionales</taxon>
        <taxon>Desulfovibrionaceae</taxon>
    </lineage>
</organism>
<evidence type="ECO:0000256" key="2">
    <source>
        <dbReference type="ARBA" id="ARBA00006386"/>
    </source>
</evidence>
<dbReference type="Proteomes" id="UP000181901">
    <property type="component" value="Unassembled WGS sequence"/>
</dbReference>
<feature type="transmembrane region" description="Helical" evidence="7">
    <location>
        <begin position="286"/>
        <end position="304"/>
    </location>
</feature>
<feature type="transmembrane region" description="Helical" evidence="7">
    <location>
        <begin position="223"/>
        <end position="252"/>
    </location>
</feature>
<keyword evidence="4 7" id="KW-0812">Transmembrane</keyword>
<dbReference type="PANTHER" id="PTHR34184:SF4">
    <property type="entry name" value="UPF0718 PROTEIN YCGR"/>
    <property type="match status" value="1"/>
</dbReference>
<feature type="transmembrane region" description="Helical" evidence="7">
    <location>
        <begin position="12"/>
        <end position="33"/>
    </location>
</feature>
<evidence type="ECO:0000256" key="6">
    <source>
        <dbReference type="ARBA" id="ARBA00023136"/>
    </source>
</evidence>
<accession>A0A1J5NFF6</accession>
<gene>
    <name evidence="8" type="ORF">BerOc1_00417</name>
</gene>
<keyword evidence="9" id="KW-1185">Reference proteome</keyword>
<keyword evidence="6 7" id="KW-0472">Membrane</keyword>
<comment type="similarity">
    <text evidence="2">Belongs to the UPF0718 family.</text>
</comment>
<evidence type="ECO:0000256" key="4">
    <source>
        <dbReference type="ARBA" id="ARBA00022692"/>
    </source>
</evidence>
<feature type="transmembrane region" description="Helical" evidence="7">
    <location>
        <begin position="330"/>
        <end position="352"/>
    </location>
</feature>
<dbReference type="RefSeq" id="WP_071544061.1">
    <property type="nucleotide sequence ID" value="NZ_LKAQ01000001.1"/>
</dbReference>
<dbReference type="AlphaFoldDB" id="A0A1J5NFF6"/>